<comment type="caution">
    <text evidence="3">The sequence shown here is derived from an EMBL/GenBank/DDBJ whole genome shotgun (WGS) entry which is preliminary data.</text>
</comment>
<feature type="domain" description="Agarase CBM-like" evidence="2">
    <location>
        <begin position="56"/>
        <end position="232"/>
    </location>
</feature>
<keyword evidence="3" id="KW-0378">Hydrolase</keyword>
<dbReference type="InterPro" id="IPR017853">
    <property type="entry name" value="GH"/>
</dbReference>
<dbReference type="InterPro" id="IPR040669">
    <property type="entry name" value="Agarase_CBM"/>
</dbReference>
<evidence type="ECO:0000256" key="1">
    <source>
        <dbReference type="SAM" id="SignalP"/>
    </source>
</evidence>
<protein>
    <submittedName>
        <fullName evidence="3">Hydrolase</fullName>
    </submittedName>
</protein>
<proteinExistence type="predicted"/>
<dbReference type="Proteomes" id="UP000321189">
    <property type="component" value="Unassembled WGS sequence"/>
</dbReference>
<dbReference type="GO" id="GO:0016787">
    <property type="term" value="F:hydrolase activity"/>
    <property type="evidence" value="ECO:0007669"/>
    <property type="project" value="UniProtKB-KW"/>
</dbReference>
<accession>A0ABQ0UEA9</accession>
<dbReference type="PROSITE" id="PS51257">
    <property type="entry name" value="PROKAR_LIPOPROTEIN"/>
    <property type="match status" value="1"/>
</dbReference>
<reference evidence="3 4" key="1">
    <citation type="submission" date="2019-07" db="EMBL/GenBank/DDBJ databases">
        <title>Whole genome shotgun sequence of Pseudoalteromonas atlantica NBRC 103033.</title>
        <authorList>
            <person name="Hosoyama A."/>
            <person name="Uohara A."/>
            <person name="Ohji S."/>
            <person name="Ichikawa N."/>
        </authorList>
    </citation>
    <scope>NUCLEOTIDE SEQUENCE [LARGE SCALE GENOMIC DNA]</scope>
    <source>
        <strain evidence="3 4">NBRC 103033</strain>
    </source>
</reference>
<organism evidence="3 4">
    <name type="scientific">Pseudoalteromonas atlantica</name>
    <name type="common">Alteromonas atlantica</name>
    <dbReference type="NCBI Taxonomy" id="288"/>
    <lineage>
        <taxon>Bacteria</taxon>
        <taxon>Pseudomonadati</taxon>
        <taxon>Pseudomonadota</taxon>
        <taxon>Gammaproteobacteria</taxon>
        <taxon>Alteromonadales</taxon>
        <taxon>Pseudoalteromonadaceae</taxon>
        <taxon>Pseudoalteromonas</taxon>
    </lineage>
</organism>
<keyword evidence="1" id="KW-0732">Signal</keyword>
<dbReference type="EMBL" id="BJUT01000021">
    <property type="protein sequence ID" value="GEK76799.1"/>
    <property type="molecule type" value="Genomic_DNA"/>
</dbReference>
<evidence type="ECO:0000313" key="4">
    <source>
        <dbReference type="Proteomes" id="UP000321189"/>
    </source>
</evidence>
<sequence length="783" mass="88673">MTAPRPSMTLNLIALSLACVFANGCSDTHKAPVQEPSVNSQADPFTEVETLTKLVDFSDQQQQSWLFDSHTSHQLIESANNKQLALNFSAQGNISELKIAPPSPWDVSAYNNYNLAFDIQNISSDSIHVYLSLENPHGQLQSRSVSLPANYQGTVYFPLAGKEAQTNTGMWGDAPPWQTKDRLMVWRSWRDDGGDFTKISAMNLFTIGILEDKSVLIGDIKLRENPPSDPNWMVNIIDKYGQYSKQTNALTITSDEQLKRLADIELAELAKSKGMSDRSRFGGYANGPKLEATGYFRTEKVDGKWWMVDPEGYLFFSHGPANVRMANLTTITGVDFKDDSVRNRSSDEITPEDSMGIVKVSEQARQSRFITSELRHNMFQWLPDYNEPLSEHYSYRRSTHKGPVAHGETYSFYRANLQRRYGETSPKSYIDKWHDVTLDRMKDWGFTSFGNWVDPAFYDKESVPYFANGWIIGDFKTLSGHTNHWGLMPDVYDPEFKKRAEITIDAIAQKIKASPWCIGIFIDNEKSWGEREGSVEKRYGIILDALSKNAANSPAKHAFTTHLKQKYSSITALNKAWQSDIANWDELDKGVTFTTYSDAQIADISKMLEMLGEQYFKVVNGTLAKKLPNHLYMGARMANWGMPDEIIKASVKYSDVLSFNIYEEGMQDHYWKFLENVDLPVVIGEFHIGTATDSGLFNPGIVHAANQTDRAAMYKKYMQSVLEKPYMVGAHWFQYVDEPVSGRAFDGENANIGFVTGTDIPYPKMIEAVKDVTSTMYEKRYGK</sequence>
<evidence type="ECO:0000259" key="2">
    <source>
        <dbReference type="Pfam" id="PF17992"/>
    </source>
</evidence>
<feature type="chain" id="PRO_5047281044" evidence="1">
    <location>
        <begin position="23"/>
        <end position="783"/>
    </location>
</feature>
<feature type="signal peptide" evidence="1">
    <location>
        <begin position="1"/>
        <end position="22"/>
    </location>
</feature>
<dbReference type="RefSeq" id="WP_138576784.1">
    <property type="nucleotide sequence ID" value="NZ_BJUT01000021.1"/>
</dbReference>
<name>A0ABQ0UEA9_PSEAF</name>
<dbReference type="Gene3D" id="3.20.20.80">
    <property type="entry name" value="Glycosidases"/>
    <property type="match status" value="1"/>
</dbReference>
<dbReference type="SUPFAM" id="SSF51445">
    <property type="entry name" value="(Trans)glycosidases"/>
    <property type="match status" value="1"/>
</dbReference>
<keyword evidence="4" id="KW-1185">Reference proteome</keyword>
<dbReference type="Gene3D" id="2.60.120.430">
    <property type="entry name" value="Galactose-binding lectin"/>
    <property type="match status" value="1"/>
</dbReference>
<gene>
    <name evidence="3" type="ORF">PAT01_21030</name>
</gene>
<dbReference type="Pfam" id="PF17992">
    <property type="entry name" value="Agarase_CBM"/>
    <property type="match status" value="1"/>
</dbReference>
<evidence type="ECO:0000313" key="3">
    <source>
        <dbReference type="EMBL" id="GEK76799.1"/>
    </source>
</evidence>